<gene>
    <name evidence="3" type="ORF">DDZ15_13845</name>
</gene>
<keyword evidence="1" id="KW-0175">Coiled coil</keyword>
<feature type="region of interest" description="Disordered" evidence="2">
    <location>
        <begin position="125"/>
        <end position="153"/>
    </location>
</feature>
<dbReference type="AlphaFoldDB" id="A0A316TM55"/>
<evidence type="ECO:0000256" key="1">
    <source>
        <dbReference type="SAM" id="Coils"/>
    </source>
</evidence>
<comment type="caution">
    <text evidence="3">The sequence shown here is derived from an EMBL/GenBank/DDBJ whole genome shotgun (WGS) entry which is preliminary data.</text>
</comment>
<name>A0A316TM55_9BACT</name>
<accession>A0A316TM55</accession>
<sequence>MSTSSEQDRERLKEEYKEHYRKIRDAKEKLQRSKYVRNVNDAMQKMNADELLSSVDDFLGSVRNKMVNIEARLDVAMDQFLEDHPDTEEQDEELRKAKAHDTLKQIKQEMGMLYSEIEHQARHMKVEKTVGKKEDTVSGDSDIKSREDDEDQK</sequence>
<feature type="coiled-coil region" evidence="1">
    <location>
        <begin position="2"/>
        <end position="33"/>
    </location>
</feature>
<evidence type="ECO:0000313" key="4">
    <source>
        <dbReference type="Proteomes" id="UP000245533"/>
    </source>
</evidence>
<protein>
    <submittedName>
        <fullName evidence="3">Uncharacterized protein</fullName>
    </submittedName>
</protein>
<organism evidence="3 4">
    <name type="scientific">Rhodohalobacter mucosus</name>
    <dbReference type="NCBI Taxonomy" id="2079485"/>
    <lineage>
        <taxon>Bacteria</taxon>
        <taxon>Pseudomonadati</taxon>
        <taxon>Balneolota</taxon>
        <taxon>Balneolia</taxon>
        <taxon>Balneolales</taxon>
        <taxon>Balneolaceae</taxon>
        <taxon>Rhodohalobacter</taxon>
    </lineage>
</organism>
<reference evidence="3 4" key="1">
    <citation type="submission" date="2018-05" db="EMBL/GenBank/DDBJ databases">
        <title>Rhodohalobacter halophilus gen. nov., sp. nov., a moderately halophilic member of the family Balneolaceae.</title>
        <authorList>
            <person name="Liu Z.-W."/>
        </authorList>
    </citation>
    <scope>NUCLEOTIDE SEQUENCE [LARGE SCALE GENOMIC DNA]</scope>
    <source>
        <strain evidence="3 4">8A47</strain>
    </source>
</reference>
<dbReference type="OrthoDB" id="1524913at2"/>
<dbReference type="EMBL" id="QGGB01000009">
    <property type="protein sequence ID" value="PWN05667.1"/>
    <property type="molecule type" value="Genomic_DNA"/>
</dbReference>
<dbReference type="RefSeq" id="WP_109647694.1">
    <property type="nucleotide sequence ID" value="NZ_QGGB01000009.1"/>
</dbReference>
<evidence type="ECO:0000256" key="2">
    <source>
        <dbReference type="SAM" id="MobiDB-lite"/>
    </source>
</evidence>
<proteinExistence type="predicted"/>
<evidence type="ECO:0000313" key="3">
    <source>
        <dbReference type="EMBL" id="PWN05667.1"/>
    </source>
</evidence>
<keyword evidence="4" id="KW-1185">Reference proteome</keyword>
<dbReference type="Proteomes" id="UP000245533">
    <property type="component" value="Unassembled WGS sequence"/>
</dbReference>